<evidence type="ECO:0000256" key="2">
    <source>
        <dbReference type="SAM" id="Phobius"/>
    </source>
</evidence>
<dbReference type="AlphaFoldDB" id="A0A447T6A6"/>
<dbReference type="Proteomes" id="UP000275777">
    <property type="component" value="Chromosome"/>
</dbReference>
<evidence type="ECO:0000313" key="4">
    <source>
        <dbReference type="Proteomes" id="UP000275777"/>
    </source>
</evidence>
<organism evidence="3 4">
    <name type="scientific">Chromobacterium violaceum</name>
    <dbReference type="NCBI Taxonomy" id="536"/>
    <lineage>
        <taxon>Bacteria</taxon>
        <taxon>Pseudomonadati</taxon>
        <taxon>Pseudomonadota</taxon>
        <taxon>Betaproteobacteria</taxon>
        <taxon>Neisseriales</taxon>
        <taxon>Chromobacteriaceae</taxon>
        <taxon>Chromobacterium</taxon>
    </lineage>
</organism>
<evidence type="ECO:0000313" key="3">
    <source>
        <dbReference type="EMBL" id="VEB40421.1"/>
    </source>
</evidence>
<keyword evidence="2" id="KW-1133">Transmembrane helix</keyword>
<accession>A0A447T6A6</accession>
<feature type="transmembrane region" description="Helical" evidence="2">
    <location>
        <begin position="9"/>
        <end position="32"/>
    </location>
</feature>
<dbReference type="InterPro" id="IPR021529">
    <property type="entry name" value="DUF2798"/>
</dbReference>
<proteinExistence type="predicted"/>
<keyword evidence="2" id="KW-0472">Membrane</keyword>
<evidence type="ECO:0000256" key="1">
    <source>
        <dbReference type="SAM" id="MobiDB-lite"/>
    </source>
</evidence>
<name>A0A447T6A6_CHRVL</name>
<gene>
    <name evidence="3" type="ORF">NCTC9695_00820</name>
</gene>
<sequence>MSLALRQRLLFSLLMSAAMSFLMTAWVCWLNLGLRPDFIGRWLHAFASAWPPPSARCCCCAAHPPPYTTPAERTRTSRRRPAGAEPERMKS</sequence>
<keyword evidence="2" id="KW-0812">Transmembrane</keyword>
<feature type="region of interest" description="Disordered" evidence="1">
    <location>
        <begin position="65"/>
        <end position="91"/>
    </location>
</feature>
<reference evidence="3 4" key="1">
    <citation type="submission" date="2018-12" db="EMBL/GenBank/DDBJ databases">
        <authorList>
            <consortium name="Pathogen Informatics"/>
        </authorList>
    </citation>
    <scope>NUCLEOTIDE SEQUENCE [LARGE SCALE GENOMIC DNA]</scope>
    <source>
        <strain evidence="3 4">NCTC9695</strain>
    </source>
</reference>
<dbReference type="Pfam" id="PF11391">
    <property type="entry name" value="DUF2798"/>
    <property type="match status" value="1"/>
</dbReference>
<dbReference type="EMBL" id="LR134182">
    <property type="protein sequence ID" value="VEB40421.1"/>
    <property type="molecule type" value="Genomic_DNA"/>
</dbReference>
<protein>
    <submittedName>
        <fullName evidence="3">Protein of uncharacterized function (DUF2798)</fullName>
    </submittedName>
</protein>